<reference evidence="2" key="1">
    <citation type="submission" date="2013-03" db="EMBL/GenBank/DDBJ databases">
        <authorList>
            <person name="Jeffery W."/>
            <person name="Warren W."/>
            <person name="Wilson R.K."/>
        </authorList>
    </citation>
    <scope>NUCLEOTIDE SEQUENCE</scope>
    <source>
        <strain evidence="2">female</strain>
    </source>
</reference>
<reference evidence="2" key="2">
    <citation type="journal article" date="2014" name="Nat. Commun.">
        <title>The cavefish genome reveals candidate genes for eye loss.</title>
        <authorList>
            <person name="McGaugh S.E."/>
            <person name="Gross J.B."/>
            <person name="Aken B."/>
            <person name="Blin M."/>
            <person name="Borowsky R."/>
            <person name="Chalopin D."/>
            <person name="Hinaux H."/>
            <person name="Jeffery W.R."/>
            <person name="Keene A."/>
            <person name="Ma L."/>
            <person name="Minx P."/>
            <person name="Murphy D."/>
            <person name="O'Quin K.E."/>
            <person name="Retaux S."/>
            <person name="Rohner N."/>
            <person name="Searle S.M."/>
            <person name="Stahl B.A."/>
            <person name="Tabin C."/>
            <person name="Volff J.N."/>
            <person name="Yoshizawa M."/>
            <person name="Warren W.C."/>
        </authorList>
    </citation>
    <scope>NUCLEOTIDE SEQUENCE [LARGE SCALE GENOMIC DNA]</scope>
    <source>
        <strain evidence="2">female</strain>
    </source>
</reference>
<accession>A0A3B1KB31</accession>
<evidence type="ECO:0000313" key="1">
    <source>
        <dbReference type="Ensembl" id="ENSAMXP00000051927.1"/>
    </source>
</evidence>
<dbReference type="Ensembl" id="ENSAMXT00000035311.1">
    <property type="protein sequence ID" value="ENSAMXP00000051927.1"/>
    <property type="gene ID" value="ENSAMXG00000035248.1"/>
</dbReference>
<reference evidence="1" key="4">
    <citation type="submission" date="2025-09" db="UniProtKB">
        <authorList>
            <consortium name="Ensembl"/>
        </authorList>
    </citation>
    <scope>IDENTIFICATION</scope>
</reference>
<protein>
    <submittedName>
        <fullName evidence="1">Uncharacterized protein</fullName>
    </submittedName>
</protein>
<organism evidence="1 2">
    <name type="scientific">Astyanax mexicanus</name>
    <name type="common">Blind cave fish</name>
    <name type="synonym">Astyanax fasciatus mexicanus</name>
    <dbReference type="NCBI Taxonomy" id="7994"/>
    <lineage>
        <taxon>Eukaryota</taxon>
        <taxon>Metazoa</taxon>
        <taxon>Chordata</taxon>
        <taxon>Craniata</taxon>
        <taxon>Vertebrata</taxon>
        <taxon>Euteleostomi</taxon>
        <taxon>Actinopterygii</taxon>
        <taxon>Neopterygii</taxon>
        <taxon>Teleostei</taxon>
        <taxon>Ostariophysi</taxon>
        <taxon>Characiformes</taxon>
        <taxon>Characoidei</taxon>
        <taxon>Acestrorhamphidae</taxon>
        <taxon>Acestrorhamphinae</taxon>
        <taxon>Astyanax</taxon>
    </lineage>
</organism>
<proteinExistence type="predicted"/>
<dbReference type="Proteomes" id="UP000018467">
    <property type="component" value="Unassembled WGS sequence"/>
</dbReference>
<dbReference type="AlphaFoldDB" id="A0A3B1KB31"/>
<sequence>SYCLLWFLEKQFRCKKIKFTVQRRPTEAEAGESLEPGSLRLREPEIMPLQLPAWAIRAKLHLKKKKKKNSNTLQCY</sequence>
<dbReference type="Bgee" id="ENSAMXG00000035248">
    <property type="expression patterns" value="Expressed in muscle tissue and 5 other cell types or tissues"/>
</dbReference>
<keyword evidence="2" id="KW-1185">Reference proteome</keyword>
<name>A0A3B1KB31_ASTMX</name>
<dbReference type="InParanoid" id="A0A3B1KB31"/>
<reference evidence="1" key="3">
    <citation type="submission" date="2025-08" db="UniProtKB">
        <authorList>
            <consortium name="Ensembl"/>
        </authorList>
    </citation>
    <scope>IDENTIFICATION</scope>
</reference>
<evidence type="ECO:0000313" key="2">
    <source>
        <dbReference type="Proteomes" id="UP000018467"/>
    </source>
</evidence>